<dbReference type="InterPro" id="IPR003599">
    <property type="entry name" value="Ig_sub"/>
</dbReference>
<dbReference type="HOGENOM" id="CLU_1411712_0_0_1"/>
<dbReference type="Pfam" id="PF07679">
    <property type="entry name" value="I-set"/>
    <property type="match status" value="1"/>
</dbReference>
<feature type="domain" description="Ig-like" evidence="2">
    <location>
        <begin position="68"/>
        <end position="160"/>
    </location>
</feature>
<evidence type="ECO:0000313" key="4">
    <source>
        <dbReference type="Proteomes" id="UP000007875"/>
    </source>
</evidence>
<dbReference type="InterPro" id="IPR007110">
    <property type="entry name" value="Ig-like_dom"/>
</dbReference>
<dbReference type="Gene3D" id="2.60.40.10">
    <property type="entry name" value="Immunoglobulins"/>
    <property type="match status" value="1"/>
</dbReference>
<dbReference type="InterPro" id="IPR013098">
    <property type="entry name" value="Ig_I-set"/>
</dbReference>
<dbReference type="STRING" id="51511.ENSCSAVP00000013371"/>
<dbReference type="Ensembl" id="ENSCSAVT00000013522.1">
    <property type="protein sequence ID" value="ENSCSAVP00000013371.1"/>
    <property type="gene ID" value="ENSCSAVG00000007839.1"/>
</dbReference>
<evidence type="ECO:0000259" key="2">
    <source>
        <dbReference type="PROSITE" id="PS50835"/>
    </source>
</evidence>
<sequence>MMLRHPSYVILSMIWICVLATGVQCVKNDGEQNTFLDVLLERARRSDRITRATGDEAETTDDSDNSFLRIASPMRNHKATSGDKVHFKCKVESAANANLTFTWYKEDLLIDPNYDPRVTITKRPWGSRMRMIDLFTYDSGLYRCEASNGVKRVQASAHLTVSFKKPPPPGKNDKPKIIYQYGKCEKYKGVACA</sequence>
<dbReference type="SMART" id="SM00409">
    <property type="entry name" value="IG"/>
    <property type="match status" value="1"/>
</dbReference>
<accession>H2Z709</accession>
<reference evidence="4" key="1">
    <citation type="submission" date="2003-08" db="EMBL/GenBank/DDBJ databases">
        <authorList>
            <person name="Birren B."/>
            <person name="Nusbaum C."/>
            <person name="Abebe A."/>
            <person name="Abouelleil A."/>
            <person name="Adekoya E."/>
            <person name="Ait-zahra M."/>
            <person name="Allen N."/>
            <person name="Allen T."/>
            <person name="An P."/>
            <person name="Anderson M."/>
            <person name="Anderson S."/>
            <person name="Arachchi H."/>
            <person name="Armbruster J."/>
            <person name="Bachantsang P."/>
            <person name="Baldwin J."/>
            <person name="Barry A."/>
            <person name="Bayul T."/>
            <person name="Blitshsteyn B."/>
            <person name="Bloom T."/>
            <person name="Blye J."/>
            <person name="Boguslavskiy L."/>
            <person name="Borowsky M."/>
            <person name="Boukhgalter B."/>
            <person name="Brunache A."/>
            <person name="Butler J."/>
            <person name="Calixte N."/>
            <person name="Calvo S."/>
            <person name="Camarata J."/>
            <person name="Campo K."/>
            <person name="Chang J."/>
            <person name="Cheshatsang Y."/>
            <person name="Citroen M."/>
            <person name="Collymore A."/>
            <person name="Considine T."/>
            <person name="Cook A."/>
            <person name="Cooke P."/>
            <person name="Corum B."/>
            <person name="Cuomo C."/>
            <person name="David R."/>
            <person name="Dawoe T."/>
            <person name="Degray S."/>
            <person name="Dodge S."/>
            <person name="Dooley K."/>
            <person name="Dorje P."/>
            <person name="Dorjee K."/>
            <person name="Dorris L."/>
            <person name="Duffey N."/>
            <person name="Dupes A."/>
            <person name="Elkins T."/>
            <person name="Engels R."/>
            <person name="Erickson J."/>
            <person name="Farina A."/>
            <person name="Faro S."/>
            <person name="Ferreira P."/>
            <person name="Fischer H."/>
            <person name="Fitzgerald M."/>
            <person name="Foley K."/>
            <person name="Gage D."/>
            <person name="Galagan J."/>
            <person name="Gearin G."/>
            <person name="Gnerre S."/>
            <person name="Gnirke A."/>
            <person name="Goyette A."/>
            <person name="Graham J."/>
            <person name="Grandbois E."/>
            <person name="Gyaltsen K."/>
            <person name="Hafez N."/>
            <person name="Hagopian D."/>
            <person name="Hagos B."/>
            <person name="Hall J."/>
            <person name="Hatcher B."/>
            <person name="Heller A."/>
            <person name="Higgins H."/>
            <person name="Honan T."/>
            <person name="Horn A."/>
            <person name="Houde N."/>
            <person name="Hughes L."/>
            <person name="Hulme W."/>
            <person name="Husby E."/>
            <person name="Iliev I."/>
            <person name="Jaffe D."/>
            <person name="Jones C."/>
            <person name="Kamal M."/>
            <person name="Kamat A."/>
            <person name="Kamvysselis M."/>
            <person name="Karlsson E."/>
            <person name="Kells C."/>
            <person name="Kieu A."/>
            <person name="Kisner P."/>
            <person name="Kodira C."/>
            <person name="Kulbokas E."/>
            <person name="Labutti K."/>
            <person name="Lama D."/>
            <person name="Landers T."/>
            <person name="Leger J."/>
            <person name="Levine S."/>
            <person name="Lewis D."/>
            <person name="Lewis T."/>
            <person name="Lindblad-toh K."/>
            <person name="Liu X."/>
            <person name="Lokyitsang T."/>
            <person name="Lokyitsang Y."/>
            <person name="Lucien O."/>
            <person name="Lui A."/>
            <person name="Ma L.J."/>
            <person name="Mabbitt R."/>
            <person name="Macdonald J."/>
            <person name="Maclean C."/>
            <person name="Major J."/>
            <person name="Manning J."/>
            <person name="Marabella R."/>
            <person name="Maru K."/>
            <person name="Matthews C."/>
            <person name="Mauceli E."/>
            <person name="Mccarthy M."/>
            <person name="Mcdonough S."/>
            <person name="Mcghee T."/>
            <person name="Meldrim J."/>
            <person name="Meneus L."/>
            <person name="Mesirov J."/>
            <person name="Mihalev A."/>
            <person name="Mihova T."/>
            <person name="Mikkelsen T."/>
            <person name="Mlenga V."/>
            <person name="Moru K."/>
            <person name="Mozes J."/>
            <person name="Mulrain L."/>
            <person name="Munson G."/>
            <person name="Naylor J."/>
            <person name="Newes C."/>
            <person name="Nguyen C."/>
            <person name="Nguyen N."/>
            <person name="Nguyen T."/>
            <person name="Nicol R."/>
            <person name="Nielsen C."/>
            <person name="Nizzari M."/>
            <person name="Norbu C."/>
            <person name="Norbu N."/>
            <person name="O'donnell P."/>
            <person name="Okoawo O."/>
            <person name="O'leary S."/>
            <person name="Omotosho B."/>
            <person name="O'neill K."/>
            <person name="Osman S."/>
            <person name="Parker S."/>
            <person name="Perrin D."/>
            <person name="Phunkhang P."/>
            <person name="Piqani B."/>
            <person name="Purcell S."/>
            <person name="Rachupka T."/>
            <person name="Ramasamy U."/>
            <person name="Rameau R."/>
            <person name="Ray V."/>
            <person name="Raymond C."/>
            <person name="Retta R."/>
            <person name="Richardson S."/>
            <person name="Rise C."/>
            <person name="Rodriguez J."/>
            <person name="Rogers J."/>
            <person name="Rogov P."/>
            <person name="Rutman M."/>
            <person name="Schupbach R."/>
            <person name="Seaman C."/>
            <person name="Settipalli S."/>
            <person name="Sharpe T."/>
            <person name="Sheridan J."/>
            <person name="Sherpa N."/>
            <person name="Shi J."/>
            <person name="Smirnov S."/>
            <person name="Smith C."/>
            <person name="Sougnez C."/>
            <person name="Spencer B."/>
            <person name="Stalker J."/>
            <person name="Stange-thomann N."/>
            <person name="Stavropoulos S."/>
            <person name="Stetson K."/>
            <person name="Stone C."/>
            <person name="Stone S."/>
            <person name="Stubbs M."/>
            <person name="Talamas J."/>
            <person name="Tchuinga P."/>
            <person name="Tenzing P."/>
            <person name="Tesfaye S."/>
            <person name="Theodore J."/>
            <person name="Thoulutsang Y."/>
            <person name="Topham K."/>
            <person name="Towey S."/>
            <person name="Tsamla T."/>
            <person name="Tsomo N."/>
            <person name="Vallee D."/>
            <person name="Vassiliev H."/>
            <person name="Venkataraman V."/>
            <person name="Vinson J."/>
            <person name="Vo A."/>
            <person name="Wade C."/>
            <person name="Wang S."/>
            <person name="Wangchuk T."/>
            <person name="Wangdi T."/>
            <person name="Whittaker C."/>
            <person name="Wilkinson J."/>
            <person name="Wu Y."/>
            <person name="Wyman D."/>
            <person name="Yadav S."/>
            <person name="Yang S."/>
            <person name="Yang X."/>
            <person name="Yeager S."/>
            <person name="Yee E."/>
            <person name="Young G."/>
            <person name="Zainoun J."/>
            <person name="Zembeck L."/>
            <person name="Zimmer A."/>
            <person name="Zody M."/>
            <person name="Lander E."/>
        </authorList>
    </citation>
    <scope>NUCLEOTIDE SEQUENCE [LARGE SCALE GENOMIC DNA]</scope>
</reference>
<keyword evidence="1" id="KW-0732">Signal</keyword>
<name>H2Z709_CIOSA</name>
<dbReference type="Proteomes" id="UP000007875">
    <property type="component" value="Unassembled WGS sequence"/>
</dbReference>
<reference evidence="3" key="3">
    <citation type="submission" date="2025-09" db="UniProtKB">
        <authorList>
            <consortium name="Ensembl"/>
        </authorList>
    </citation>
    <scope>IDENTIFICATION</scope>
</reference>
<proteinExistence type="predicted"/>
<evidence type="ECO:0000313" key="3">
    <source>
        <dbReference type="Ensembl" id="ENSCSAVP00000013371.1"/>
    </source>
</evidence>
<dbReference type="InterPro" id="IPR013783">
    <property type="entry name" value="Ig-like_fold"/>
</dbReference>
<dbReference type="GeneTree" id="ENSGT00940000171791"/>
<dbReference type="PROSITE" id="PS50835">
    <property type="entry name" value="IG_LIKE"/>
    <property type="match status" value="1"/>
</dbReference>
<dbReference type="SUPFAM" id="SSF48726">
    <property type="entry name" value="Immunoglobulin"/>
    <property type="match status" value="1"/>
</dbReference>
<feature type="signal peptide" evidence="1">
    <location>
        <begin position="1"/>
        <end position="25"/>
    </location>
</feature>
<dbReference type="InParanoid" id="H2Z709"/>
<organism evidence="3 4">
    <name type="scientific">Ciona savignyi</name>
    <name type="common">Pacific transparent sea squirt</name>
    <dbReference type="NCBI Taxonomy" id="51511"/>
    <lineage>
        <taxon>Eukaryota</taxon>
        <taxon>Metazoa</taxon>
        <taxon>Chordata</taxon>
        <taxon>Tunicata</taxon>
        <taxon>Ascidiacea</taxon>
        <taxon>Phlebobranchia</taxon>
        <taxon>Cionidae</taxon>
        <taxon>Ciona</taxon>
    </lineage>
</organism>
<dbReference type="InterPro" id="IPR036179">
    <property type="entry name" value="Ig-like_dom_sf"/>
</dbReference>
<feature type="chain" id="PRO_5003578532" description="Ig-like domain-containing protein" evidence="1">
    <location>
        <begin position="26"/>
        <end position="193"/>
    </location>
</feature>
<dbReference type="eggNOG" id="KOG1026">
    <property type="taxonomic scope" value="Eukaryota"/>
</dbReference>
<evidence type="ECO:0000256" key="1">
    <source>
        <dbReference type="SAM" id="SignalP"/>
    </source>
</evidence>
<reference evidence="3" key="2">
    <citation type="submission" date="2025-08" db="UniProtKB">
        <authorList>
            <consortium name="Ensembl"/>
        </authorList>
    </citation>
    <scope>IDENTIFICATION</scope>
</reference>
<protein>
    <recommendedName>
        <fullName evidence="2">Ig-like domain-containing protein</fullName>
    </recommendedName>
</protein>
<dbReference type="AlphaFoldDB" id="H2Z709"/>
<keyword evidence="4" id="KW-1185">Reference proteome</keyword>